<dbReference type="Proteomes" id="UP000030982">
    <property type="component" value="Unassembled WGS sequence"/>
</dbReference>
<dbReference type="RefSeq" id="WP_043120665.1">
    <property type="nucleotide sequence ID" value="NZ_JTDL01000078.1"/>
</dbReference>
<keyword evidence="3" id="KW-1185">Reference proteome</keyword>
<comment type="caution">
    <text evidence="2">The sequence shown here is derived from an EMBL/GenBank/DDBJ whole genome shotgun (WGS) entry which is preliminary data.</text>
</comment>
<dbReference type="EMBL" id="JTDL01000078">
    <property type="protein sequence ID" value="KHL04494.1"/>
    <property type="molecule type" value="Genomic_DNA"/>
</dbReference>
<evidence type="ECO:0000256" key="1">
    <source>
        <dbReference type="SAM" id="MobiDB-lite"/>
    </source>
</evidence>
<protein>
    <submittedName>
        <fullName evidence="2">Uncharacterized protein</fullName>
    </submittedName>
</protein>
<organism evidence="2 3">
    <name type="scientific">Sinomonas humi</name>
    <dbReference type="NCBI Taxonomy" id="1338436"/>
    <lineage>
        <taxon>Bacteria</taxon>
        <taxon>Bacillati</taxon>
        <taxon>Actinomycetota</taxon>
        <taxon>Actinomycetes</taxon>
        <taxon>Micrococcales</taxon>
        <taxon>Micrococcaceae</taxon>
        <taxon>Sinomonas</taxon>
    </lineage>
</organism>
<accession>A0A0B2ARA2</accession>
<name>A0A0B2ARA2_9MICC</name>
<proteinExistence type="predicted"/>
<dbReference type="AlphaFoldDB" id="A0A0B2ARA2"/>
<evidence type="ECO:0000313" key="2">
    <source>
        <dbReference type="EMBL" id="KHL04494.1"/>
    </source>
</evidence>
<feature type="compositionally biased region" description="Basic residues" evidence="1">
    <location>
        <begin position="78"/>
        <end position="89"/>
    </location>
</feature>
<sequence length="96" mass="10867">MDIQQIEEAAHRRIEQDRNERIAAVREYANAAKRSADARVELSAADNEHLAKYRAALRQGWTDSDLKGFGIEPPAKKLGGRPRKARTAPRQRTSEE</sequence>
<reference evidence="2 3" key="1">
    <citation type="submission" date="2014-09" db="EMBL/GenBank/DDBJ databases">
        <title>Genome sequence of Sinomonas sp. MUSC 117.</title>
        <authorList>
            <person name="Lee L.-H."/>
        </authorList>
    </citation>
    <scope>NUCLEOTIDE SEQUENCE [LARGE SCALE GENOMIC DNA]</scope>
    <source>
        <strain evidence="2 3">MUSC 117</strain>
    </source>
</reference>
<gene>
    <name evidence="2" type="ORF">LK10_04985</name>
</gene>
<evidence type="ECO:0000313" key="3">
    <source>
        <dbReference type="Proteomes" id="UP000030982"/>
    </source>
</evidence>
<feature type="region of interest" description="Disordered" evidence="1">
    <location>
        <begin position="64"/>
        <end position="96"/>
    </location>
</feature>
<dbReference type="OrthoDB" id="4965681at2"/>